<feature type="transmembrane region" description="Helical" evidence="7">
    <location>
        <begin position="50"/>
        <end position="73"/>
    </location>
</feature>
<keyword evidence="3 7" id="KW-1133">Transmembrane helix</keyword>
<evidence type="ECO:0000256" key="8">
    <source>
        <dbReference type="SAM" id="MobiDB-lite"/>
    </source>
</evidence>
<dbReference type="HAMAP" id="MF_02065">
    <property type="entry name" value="MltG"/>
    <property type="match status" value="1"/>
</dbReference>
<evidence type="ECO:0000313" key="10">
    <source>
        <dbReference type="Proteomes" id="UP001499987"/>
    </source>
</evidence>
<sequence>MTDPFTAPGLGPGVTPGHLGAPAEEPDGRPPGQPYAVEPPDPRKVRSGAACCLSVLALFGVACVLAVAAYLVWPKAEPPAADFAGGGSGTVEVSVPQGASLTTIGRTLVKSGVVASTKAFTDAAARHPAGNTIQPGTYTLKLKMSVASALGVLLDPANANALTIPEGRRAEQVYSAIDERLHLAPGTTKGIAQQHAGDLGLPESAKDNPEGYLFPSTYAVTGDTTPLALLQQMVSESGKALESGGVEDAATAFAQTPYGILTVASLVEGEADNAEDMAKVARVIYNRLAKNMPLQLDSSINYALGRSTLTTTDTDTKLDSPFNTYLHTGLPPTPISNPGREALRAAADPAEGDWLYFVTVRPGDTRFTDSFEQQQKNVAEFNAYQAQRSSPPPDDGH</sequence>
<dbReference type="Proteomes" id="UP001499987">
    <property type="component" value="Unassembled WGS sequence"/>
</dbReference>
<comment type="subcellular location">
    <subcellularLocation>
        <location evidence="7">Cell membrane</location>
        <topology evidence="7">Single-pass membrane protein</topology>
    </subcellularLocation>
</comment>
<dbReference type="EMBL" id="BAAALD010000026">
    <property type="protein sequence ID" value="GAA1085169.1"/>
    <property type="molecule type" value="Genomic_DNA"/>
</dbReference>
<keyword evidence="2 7" id="KW-0812">Transmembrane</keyword>
<evidence type="ECO:0000256" key="6">
    <source>
        <dbReference type="ARBA" id="ARBA00023316"/>
    </source>
</evidence>
<feature type="region of interest" description="Disordered" evidence="8">
    <location>
        <begin position="1"/>
        <end position="41"/>
    </location>
</feature>
<keyword evidence="10" id="KW-1185">Reference proteome</keyword>
<name>A0ABN1TK83_9ACTN</name>
<dbReference type="NCBIfam" id="TIGR00247">
    <property type="entry name" value="endolytic transglycosylase MltG"/>
    <property type="match status" value="1"/>
</dbReference>
<evidence type="ECO:0000313" key="9">
    <source>
        <dbReference type="EMBL" id="GAA1085169.1"/>
    </source>
</evidence>
<keyword evidence="4 7" id="KW-0472">Membrane</keyword>
<comment type="function">
    <text evidence="7">Functions as a peptidoglycan terminase that cleaves nascent peptidoglycan strands endolytically to terminate their elongation.</text>
</comment>
<keyword evidence="1 7" id="KW-1003">Cell membrane</keyword>
<accession>A0ABN1TK83</accession>
<comment type="caution">
    <text evidence="9">The sequence shown here is derived from an EMBL/GenBank/DDBJ whole genome shotgun (WGS) entry which is preliminary data.</text>
</comment>
<gene>
    <name evidence="7" type="primary">mltG</name>
    <name evidence="9" type="ORF">GCM10009663_31100</name>
</gene>
<evidence type="ECO:0000256" key="3">
    <source>
        <dbReference type="ARBA" id="ARBA00022989"/>
    </source>
</evidence>
<dbReference type="CDD" id="cd08010">
    <property type="entry name" value="MltG_like"/>
    <property type="match status" value="1"/>
</dbReference>
<comment type="catalytic activity">
    <reaction evidence="7">
        <text>a peptidoglycan chain = a peptidoglycan chain with N-acetyl-1,6-anhydromuramyl-[peptide] at the reducing end + a peptidoglycan chain with N-acetylglucosamine at the non-reducing end.</text>
        <dbReference type="EC" id="4.2.2.29"/>
    </reaction>
</comment>
<dbReference type="RefSeq" id="WP_344624197.1">
    <property type="nucleotide sequence ID" value="NZ_BAAALD010000026.1"/>
</dbReference>
<keyword evidence="6 7" id="KW-0961">Cell wall biogenesis/degradation</keyword>
<evidence type="ECO:0000256" key="4">
    <source>
        <dbReference type="ARBA" id="ARBA00023136"/>
    </source>
</evidence>
<dbReference type="InterPro" id="IPR003770">
    <property type="entry name" value="MLTG-like"/>
</dbReference>
<proteinExistence type="inferred from homology"/>
<keyword evidence="5 7" id="KW-0456">Lyase</keyword>
<evidence type="ECO:0000256" key="2">
    <source>
        <dbReference type="ARBA" id="ARBA00022692"/>
    </source>
</evidence>
<organism evidence="9 10">
    <name type="scientific">Kitasatospora arboriphila</name>
    <dbReference type="NCBI Taxonomy" id="258052"/>
    <lineage>
        <taxon>Bacteria</taxon>
        <taxon>Bacillati</taxon>
        <taxon>Actinomycetota</taxon>
        <taxon>Actinomycetes</taxon>
        <taxon>Kitasatosporales</taxon>
        <taxon>Streptomycetaceae</taxon>
        <taxon>Kitasatospora</taxon>
    </lineage>
</organism>
<dbReference type="EC" id="4.2.2.29" evidence="7"/>
<evidence type="ECO:0000256" key="5">
    <source>
        <dbReference type="ARBA" id="ARBA00023239"/>
    </source>
</evidence>
<comment type="similarity">
    <text evidence="7">Belongs to the transglycosylase MltG family.</text>
</comment>
<dbReference type="Gene3D" id="3.30.1490.480">
    <property type="entry name" value="Endolytic murein transglycosylase"/>
    <property type="match status" value="1"/>
</dbReference>
<feature type="site" description="Important for catalytic activity" evidence="7">
    <location>
        <position position="270"/>
    </location>
</feature>
<dbReference type="PANTHER" id="PTHR30518">
    <property type="entry name" value="ENDOLYTIC MUREIN TRANSGLYCOSYLASE"/>
    <property type="match status" value="1"/>
</dbReference>
<evidence type="ECO:0000256" key="1">
    <source>
        <dbReference type="ARBA" id="ARBA00022475"/>
    </source>
</evidence>
<dbReference type="Pfam" id="PF02618">
    <property type="entry name" value="YceG"/>
    <property type="match status" value="1"/>
</dbReference>
<evidence type="ECO:0000256" key="7">
    <source>
        <dbReference type="HAMAP-Rule" id="MF_02065"/>
    </source>
</evidence>
<reference evidence="9 10" key="1">
    <citation type="journal article" date="2019" name="Int. J. Syst. Evol. Microbiol.">
        <title>The Global Catalogue of Microorganisms (GCM) 10K type strain sequencing project: providing services to taxonomists for standard genome sequencing and annotation.</title>
        <authorList>
            <consortium name="The Broad Institute Genomics Platform"/>
            <consortium name="The Broad Institute Genome Sequencing Center for Infectious Disease"/>
            <person name="Wu L."/>
            <person name="Ma J."/>
        </authorList>
    </citation>
    <scope>NUCLEOTIDE SEQUENCE [LARGE SCALE GENOMIC DNA]</scope>
    <source>
        <strain evidence="9 10">JCM 13002</strain>
    </source>
</reference>
<feature type="compositionally biased region" description="Pro residues" evidence="8">
    <location>
        <begin position="29"/>
        <end position="39"/>
    </location>
</feature>
<dbReference type="PANTHER" id="PTHR30518:SF2">
    <property type="entry name" value="ENDOLYTIC MUREIN TRANSGLYCOSYLASE"/>
    <property type="match status" value="1"/>
</dbReference>
<protein>
    <recommendedName>
        <fullName evidence="7">Endolytic murein transglycosylase</fullName>
        <ecNumber evidence="7">4.2.2.29</ecNumber>
    </recommendedName>
    <alternativeName>
        <fullName evidence="7">Peptidoglycan lytic transglycosylase</fullName>
    </alternativeName>
    <alternativeName>
        <fullName evidence="7">Peptidoglycan polymerization terminase</fullName>
    </alternativeName>
</protein>